<evidence type="ECO:0000256" key="1">
    <source>
        <dbReference type="SAM" id="MobiDB-lite"/>
    </source>
</evidence>
<feature type="region of interest" description="Disordered" evidence="1">
    <location>
        <begin position="335"/>
        <end position="356"/>
    </location>
</feature>
<feature type="non-terminal residue" evidence="2">
    <location>
        <position position="1"/>
    </location>
</feature>
<dbReference type="GO" id="GO:0021987">
    <property type="term" value="P:cerebral cortex development"/>
    <property type="evidence" value="ECO:0007669"/>
    <property type="project" value="InterPro"/>
</dbReference>
<evidence type="ECO:0000313" key="3">
    <source>
        <dbReference type="Proteomes" id="UP000537522"/>
    </source>
</evidence>
<feature type="region of interest" description="Disordered" evidence="1">
    <location>
        <begin position="32"/>
        <end position="65"/>
    </location>
</feature>
<keyword evidence="3" id="KW-1185">Reference proteome</keyword>
<sequence length="421" mass="47055">ETDTPVLLFEDDGSLVYSPVNKTRDQCSAMERRIKEMKEKREDLSPTASQTSQIPPHSSPGDCPLSTSLTNSEVALLQGEQMEVCLNSSVDDLCGTDKSRRQKKEIAEHTCDTQTHIHVSMCALVNSPSCSYDQKSLISKQPSRRSLIKKQILQHTLHDELYLEKKDQEKFPKKNQKDENPMTTSDANKNSLFQIKDLGHTTPSQKTAKLNTVPTFTDSLSNSPVSSEDLNTCSFDRSFPVDRSDCLMKHKKRKKLQTLLSLKLATSELGASGSKKQFLQGVNTYSKNLCTEEASYEDFFYSSSLNENEVQVQVPKESQNPPDVSCKESLRSMGSIDMSSCKPHTTSEKSRKKSIPANDVSVEKMFKPAEHTGSVPLSCMSDGEKAEIAEAQDSDFVNRLPQHAHEKSYRTNMNYCTRATG</sequence>
<protein>
    <submittedName>
        <fullName evidence="2">MCPH1 protein</fullName>
    </submittedName>
</protein>
<dbReference type="Pfam" id="PF12258">
    <property type="entry name" value="Microcephalin"/>
    <property type="match status" value="1"/>
</dbReference>
<feature type="non-terminal residue" evidence="2">
    <location>
        <position position="421"/>
    </location>
</feature>
<dbReference type="Proteomes" id="UP000537522">
    <property type="component" value="Unassembled WGS sequence"/>
</dbReference>
<feature type="compositionally biased region" description="Polar residues" evidence="1">
    <location>
        <begin position="46"/>
        <end position="56"/>
    </location>
</feature>
<feature type="region of interest" description="Disordered" evidence="1">
    <location>
        <begin position="164"/>
        <end position="189"/>
    </location>
</feature>
<organism evidence="2 3">
    <name type="scientific">Chauna torquata</name>
    <name type="common">Southern screamer</name>
    <dbReference type="NCBI Taxonomy" id="30388"/>
    <lineage>
        <taxon>Eukaryota</taxon>
        <taxon>Metazoa</taxon>
        <taxon>Chordata</taxon>
        <taxon>Craniata</taxon>
        <taxon>Vertebrata</taxon>
        <taxon>Euteleostomi</taxon>
        <taxon>Archelosauria</taxon>
        <taxon>Archosauria</taxon>
        <taxon>Dinosauria</taxon>
        <taxon>Saurischia</taxon>
        <taxon>Theropoda</taxon>
        <taxon>Coelurosauria</taxon>
        <taxon>Aves</taxon>
        <taxon>Neognathae</taxon>
        <taxon>Galloanserae</taxon>
        <taxon>Anseriformes</taxon>
        <taxon>Anhimidae</taxon>
        <taxon>Chauna</taxon>
    </lineage>
</organism>
<feature type="compositionally biased region" description="Basic and acidic residues" evidence="1">
    <location>
        <begin position="164"/>
        <end position="180"/>
    </location>
</feature>
<comment type="caution">
    <text evidence="2">The sequence shown here is derived from an EMBL/GenBank/DDBJ whole genome shotgun (WGS) entry which is preliminary data.</text>
</comment>
<evidence type="ECO:0000313" key="2">
    <source>
        <dbReference type="EMBL" id="NXK56351.1"/>
    </source>
</evidence>
<dbReference type="EMBL" id="VXAL01019301">
    <property type="protein sequence ID" value="NXK56351.1"/>
    <property type="molecule type" value="Genomic_DNA"/>
</dbReference>
<proteinExistence type="predicted"/>
<dbReference type="InterPro" id="IPR029504">
    <property type="entry name" value="Microcephalin_mammal"/>
</dbReference>
<accession>A0A7L0KIG6</accession>
<feature type="compositionally biased region" description="Basic and acidic residues" evidence="1">
    <location>
        <begin position="32"/>
        <end position="44"/>
    </location>
</feature>
<reference evidence="2 3" key="1">
    <citation type="submission" date="2019-09" db="EMBL/GenBank/DDBJ databases">
        <title>Bird 10,000 Genomes (B10K) Project - Family phase.</title>
        <authorList>
            <person name="Zhang G."/>
        </authorList>
    </citation>
    <scope>NUCLEOTIDE SEQUENCE [LARGE SCALE GENOMIC DNA]</scope>
    <source>
        <strain evidence="2">B10K-DU-011-36</strain>
        <tissue evidence="2">Muscle</tissue>
    </source>
</reference>
<name>A0A7L0KIG6_CHATO</name>
<gene>
    <name evidence="2" type="primary">Mcph1</name>
    <name evidence="2" type="ORF">CHATOR_R14807</name>
</gene>
<dbReference type="AlphaFoldDB" id="A0A7L0KIG6"/>